<dbReference type="AlphaFoldDB" id="A0A7C9LVP9"/>
<evidence type="ECO:0000313" key="2">
    <source>
        <dbReference type="EMBL" id="MUL28255.1"/>
    </source>
</evidence>
<comment type="caution">
    <text evidence="2">The sequence shown here is derived from an EMBL/GenBank/DDBJ whole genome shotgun (WGS) entry which is preliminary data.</text>
</comment>
<gene>
    <name evidence="2" type="ORF">F0475_08065</name>
</gene>
<organism evidence="2 3">
    <name type="scientific">Prevotella vespertina</name>
    <dbReference type="NCBI Taxonomy" id="2608404"/>
    <lineage>
        <taxon>Bacteria</taxon>
        <taxon>Pseudomonadati</taxon>
        <taxon>Bacteroidota</taxon>
        <taxon>Bacteroidia</taxon>
        <taxon>Bacteroidales</taxon>
        <taxon>Prevotellaceae</taxon>
        <taxon>Prevotella</taxon>
    </lineage>
</organism>
<dbReference type="RefSeq" id="WP_155716210.1">
    <property type="nucleotide sequence ID" value="NZ_VVIQ01000007.1"/>
</dbReference>
<feature type="signal peptide" evidence="1">
    <location>
        <begin position="1"/>
        <end position="19"/>
    </location>
</feature>
<dbReference type="Proteomes" id="UP000482295">
    <property type="component" value="Unassembled WGS sequence"/>
</dbReference>
<keyword evidence="3" id="KW-1185">Reference proteome</keyword>
<dbReference type="SUPFAM" id="SSF82185">
    <property type="entry name" value="Histone H3 K4-specific methyltransferase SET7/9 N-terminal domain"/>
    <property type="match status" value="1"/>
</dbReference>
<feature type="chain" id="PRO_5028904995" description="MORN repeat variant" evidence="1">
    <location>
        <begin position="20"/>
        <end position="169"/>
    </location>
</feature>
<dbReference type="EMBL" id="VVIQ01000007">
    <property type="protein sequence ID" value="MUL28255.1"/>
    <property type="molecule type" value="Genomic_DNA"/>
</dbReference>
<dbReference type="Gene3D" id="2.20.110.10">
    <property type="entry name" value="Histone H3 K4-specific methyltransferase SET7/9 N-terminal domain"/>
    <property type="match status" value="1"/>
</dbReference>
<evidence type="ECO:0008006" key="4">
    <source>
        <dbReference type="Google" id="ProtNLM"/>
    </source>
</evidence>
<accession>A0A7C9LVP9</accession>
<reference evidence="2 3" key="1">
    <citation type="submission" date="2019-09" db="EMBL/GenBank/DDBJ databases">
        <title>Prevotella A2879 sp. nov., isolated from an abscess of a patient.</title>
        <authorList>
            <person name="Buhl M."/>
            <person name="Oberhettinger P."/>
        </authorList>
    </citation>
    <scope>NUCLEOTIDE SEQUENCE [LARGE SCALE GENOMIC DNA]</scope>
    <source>
        <strain evidence="2 3">A2879</strain>
    </source>
</reference>
<evidence type="ECO:0000313" key="3">
    <source>
        <dbReference type="Proteomes" id="UP000482295"/>
    </source>
</evidence>
<proteinExistence type="predicted"/>
<name>A0A7C9LVP9_9BACT</name>
<sequence>MKKFFFAAFVCLISATSFAREGVTTTVVSRDTIFYNQALRSVKSSENVAYYRLLAKESYKGVERDIFQDFYPDGQKRLEGGYSFLDLGNDANTVLDGHVTAYYPNGMEKWHCNYKDGKREGYLTLHLRDGSIGVVAYREGKSRFDYMTITHPDGRMEKVGLKHYSSLIQ</sequence>
<evidence type="ECO:0000256" key="1">
    <source>
        <dbReference type="SAM" id="SignalP"/>
    </source>
</evidence>
<keyword evidence="1" id="KW-0732">Signal</keyword>
<protein>
    <recommendedName>
        <fullName evidence="4">MORN repeat variant</fullName>
    </recommendedName>
</protein>